<dbReference type="AlphaFoldDB" id="A0A1Q9EJA8"/>
<evidence type="ECO:0000313" key="1">
    <source>
        <dbReference type="EMBL" id="OLQ07534.1"/>
    </source>
</evidence>
<protein>
    <submittedName>
        <fullName evidence="1">Uncharacterized protein</fullName>
    </submittedName>
</protein>
<organism evidence="1 2">
    <name type="scientific">Symbiodinium microadriaticum</name>
    <name type="common">Dinoflagellate</name>
    <name type="synonym">Zooxanthella microadriatica</name>
    <dbReference type="NCBI Taxonomy" id="2951"/>
    <lineage>
        <taxon>Eukaryota</taxon>
        <taxon>Sar</taxon>
        <taxon>Alveolata</taxon>
        <taxon>Dinophyceae</taxon>
        <taxon>Suessiales</taxon>
        <taxon>Symbiodiniaceae</taxon>
        <taxon>Symbiodinium</taxon>
    </lineage>
</organism>
<evidence type="ECO:0000313" key="2">
    <source>
        <dbReference type="Proteomes" id="UP000186817"/>
    </source>
</evidence>
<proteinExistence type="predicted"/>
<accession>A0A1Q9EJA8</accession>
<gene>
    <name evidence="1" type="ORF">AK812_SmicGene9025</name>
</gene>
<keyword evidence="2" id="KW-1185">Reference proteome</keyword>
<name>A0A1Q9EJA8_SYMMI</name>
<dbReference type="EMBL" id="LSRX01000136">
    <property type="protein sequence ID" value="OLQ07534.1"/>
    <property type="molecule type" value="Genomic_DNA"/>
</dbReference>
<reference evidence="1 2" key="1">
    <citation type="submission" date="2016-02" db="EMBL/GenBank/DDBJ databases">
        <title>Genome analysis of coral dinoflagellate symbionts highlights evolutionary adaptations to a symbiotic lifestyle.</title>
        <authorList>
            <person name="Aranda M."/>
            <person name="Li Y."/>
            <person name="Liew Y.J."/>
            <person name="Baumgarten S."/>
            <person name="Simakov O."/>
            <person name="Wilson M."/>
            <person name="Piel J."/>
            <person name="Ashoor H."/>
            <person name="Bougouffa S."/>
            <person name="Bajic V.B."/>
            <person name="Ryu T."/>
            <person name="Ravasi T."/>
            <person name="Bayer T."/>
            <person name="Micklem G."/>
            <person name="Kim H."/>
            <person name="Bhak J."/>
            <person name="Lajeunesse T.C."/>
            <person name="Voolstra C.R."/>
        </authorList>
    </citation>
    <scope>NUCLEOTIDE SEQUENCE [LARGE SCALE GENOMIC DNA]</scope>
    <source>
        <strain evidence="1 2">CCMP2467</strain>
    </source>
</reference>
<dbReference type="Proteomes" id="UP000186817">
    <property type="component" value="Unassembled WGS sequence"/>
</dbReference>
<dbReference type="OrthoDB" id="410642at2759"/>
<comment type="caution">
    <text evidence="1">The sequence shown here is derived from an EMBL/GenBank/DDBJ whole genome shotgun (WGS) entry which is preliminary data.</text>
</comment>
<sequence length="498" mass="55374">MTDGESLARQRHVRWQDLRGSGSDVSLDTDGQRAVEHQHIKKDADDGLVGKAKPAECCCGKGVGKLLELMLGSPSKMKMSPSFVPGDKPVRIRGRLTGHMWKLNNNVEPTARNLRQISSWRRRLFLIEDGEGGVAMMYLSEKEDGLMVPGAMLRGRKKGTKSLSRLQKIEVLPEVVLDPVADDMTYSTMNNIKQYEIAFFGGQVGSLSLAAYPRACLEQSVSGQKQADDIRFLSLIGTEGSGHHLLTPVLRKVMNITLVDLQGVGPARHISQATFVGGEDVFNAFMANDASAFHEALLQHQSGDLIQQAYSFPTKFHHRSADSRLFDLSGLYQMLDSAGVSKKAVIRYERDLSDCARSVFKRWPSLCEDNLKACEAQQEAFNKVIDTNLETLNNMQVPILRIGIAQLQQNCHKVGRKLLQFFREANMLLPDSPWHEEDEGLNVKTLPEKLYPMRLRWTDGAGKEQQIMVAAPEDVSRKAWMVVIRTSAGMGMAGHAVV</sequence>